<feature type="transmembrane region" description="Helical" evidence="6">
    <location>
        <begin position="205"/>
        <end position="223"/>
    </location>
</feature>
<evidence type="ECO:0000259" key="7">
    <source>
        <dbReference type="Pfam" id="PF20684"/>
    </source>
</evidence>
<organism evidence="8 9">
    <name type="scientific">Elsinoe batatas</name>
    <dbReference type="NCBI Taxonomy" id="2601811"/>
    <lineage>
        <taxon>Eukaryota</taxon>
        <taxon>Fungi</taxon>
        <taxon>Dikarya</taxon>
        <taxon>Ascomycota</taxon>
        <taxon>Pezizomycotina</taxon>
        <taxon>Dothideomycetes</taxon>
        <taxon>Dothideomycetidae</taxon>
        <taxon>Myriangiales</taxon>
        <taxon>Elsinoaceae</taxon>
        <taxon>Elsinoe</taxon>
    </lineage>
</organism>
<dbReference type="Pfam" id="PF20684">
    <property type="entry name" value="Fung_rhodopsin"/>
    <property type="match status" value="1"/>
</dbReference>
<dbReference type="OrthoDB" id="3934549at2759"/>
<dbReference type="Proteomes" id="UP000809789">
    <property type="component" value="Unassembled WGS sequence"/>
</dbReference>
<accession>A0A8K0L4F3</accession>
<comment type="subcellular location">
    <subcellularLocation>
        <location evidence="1">Membrane</location>
        <topology evidence="1">Multi-pass membrane protein</topology>
    </subcellularLocation>
</comment>
<feature type="transmembrane region" description="Helical" evidence="6">
    <location>
        <begin position="87"/>
        <end position="111"/>
    </location>
</feature>
<keyword evidence="9" id="KW-1185">Reference proteome</keyword>
<dbReference type="EMBL" id="JAESVG020000003">
    <property type="protein sequence ID" value="KAG8628797.1"/>
    <property type="molecule type" value="Genomic_DNA"/>
</dbReference>
<keyword evidence="2 6" id="KW-0812">Transmembrane</keyword>
<comment type="caution">
    <text evidence="8">The sequence shown here is derived from an EMBL/GenBank/DDBJ whole genome shotgun (WGS) entry which is preliminary data.</text>
</comment>
<evidence type="ECO:0000313" key="9">
    <source>
        <dbReference type="Proteomes" id="UP000809789"/>
    </source>
</evidence>
<evidence type="ECO:0000256" key="6">
    <source>
        <dbReference type="SAM" id="Phobius"/>
    </source>
</evidence>
<reference evidence="8" key="1">
    <citation type="submission" date="2021-07" db="EMBL/GenBank/DDBJ databases">
        <title>Elsinoe batatas strain:CRI-CJ2 Genome sequencing and assembly.</title>
        <authorList>
            <person name="Huang L."/>
        </authorList>
    </citation>
    <scope>NUCLEOTIDE SEQUENCE</scope>
    <source>
        <strain evidence="8">CRI-CJ2</strain>
    </source>
</reference>
<name>A0A8K0L4F3_9PEZI</name>
<evidence type="ECO:0000256" key="3">
    <source>
        <dbReference type="ARBA" id="ARBA00022989"/>
    </source>
</evidence>
<dbReference type="InterPro" id="IPR049326">
    <property type="entry name" value="Rhodopsin_dom_fungi"/>
</dbReference>
<evidence type="ECO:0000313" key="8">
    <source>
        <dbReference type="EMBL" id="KAG8628797.1"/>
    </source>
</evidence>
<feature type="transmembrane region" description="Helical" evidence="6">
    <location>
        <begin position="123"/>
        <end position="142"/>
    </location>
</feature>
<dbReference type="PANTHER" id="PTHR33048:SF165">
    <property type="entry name" value="INTEGRAL MEMBRANE PROTEIN"/>
    <property type="match status" value="1"/>
</dbReference>
<feature type="transmembrane region" description="Helical" evidence="6">
    <location>
        <begin position="173"/>
        <end position="193"/>
    </location>
</feature>
<dbReference type="InterPro" id="IPR052337">
    <property type="entry name" value="SAT4-like"/>
</dbReference>
<proteinExistence type="inferred from homology"/>
<keyword evidence="4 6" id="KW-0472">Membrane</keyword>
<dbReference type="AlphaFoldDB" id="A0A8K0L4F3"/>
<dbReference type="PANTHER" id="PTHR33048">
    <property type="entry name" value="PTH11-LIKE INTEGRAL MEMBRANE PROTEIN (AFU_ORTHOLOGUE AFUA_5G11245)"/>
    <property type="match status" value="1"/>
</dbReference>
<feature type="transmembrane region" description="Helical" evidence="6">
    <location>
        <begin position="12"/>
        <end position="32"/>
    </location>
</feature>
<sequence length="391" mass="42693">MTAFGGNASQLAIIGWALTIIAIIVVALRGYAASRQNNKWRWDFIWSVATLIFGCAAWGLCFNATLTGLGNDTRKLTYTQTFEALRFAWYTIFVGLVATTLAKFSVVALLVSVQGPSARKRRFFLLGIAVVFAFINLVQIIFSATQCSPASRLWYRYLEGDCPRGRLAGNWNYLQGSVGAFTDFLLAMWPISIAWNLQTSLRVKVGFCLLMAVGTLPAIASGIRTVKVPSLSKSSNPTKDLAVFMLWAIVEFWSIVILTSVPVLRPLFLRVFYGIKNSTYGLGTTRGGTARATAQEWSRGGTAISQVEFGGQGSKKGIQTLSMSVLDPSKDGSEEELTRGVGGLEGVYVTREYDVRESGIEMAHVREMKGRGVGRGTGRLVFGESDIPWVG</sequence>
<evidence type="ECO:0000256" key="2">
    <source>
        <dbReference type="ARBA" id="ARBA00022692"/>
    </source>
</evidence>
<gene>
    <name evidence="8" type="ORF">KVT40_002662</name>
</gene>
<feature type="transmembrane region" description="Helical" evidence="6">
    <location>
        <begin position="44"/>
        <end position="67"/>
    </location>
</feature>
<keyword evidence="3 6" id="KW-1133">Transmembrane helix</keyword>
<comment type="similarity">
    <text evidence="5">Belongs to the SAT4 family.</text>
</comment>
<evidence type="ECO:0000256" key="4">
    <source>
        <dbReference type="ARBA" id="ARBA00023136"/>
    </source>
</evidence>
<dbReference type="GO" id="GO:0016020">
    <property type="term" value="C:membrane"/>
    <property type="evidence" value="ECO:0007669"/>
    <property type="project" value="UniProtKB-SubCell"/>
</dbReference>
<evidence type="ECO:0000256" key="1">
    <source>
        <dbReference type="ARBA" id="ARBA00004141"/>
    </source>
</evidence>
<protein>
    <recommendedName>
        <fullName evidence="7">Rhodopsin domain-containing protein</fullName>
    </recommendedName>
</protein>
<feature type="transmembrane region" description="Helical" evidence="6">
    <location>
        <begin position="243"/>
        <end position="264"/>
    </location>
</feature>
<feature type="domain" description="Rhodopsin" evidence="7">
    <location>
        <begin position="29"/>
        <end position="268"/>
    </location>
</feature>
<evidence type="ECO:0000256" key="5">
    <source>
        <dbReference type="ARBA" id="ARBA00038359"/>
    </source>
</evidence>